<dbReference type="PATRIC" id="fig|999552.6.peg.3358"/>
<dbReference type="PANTHER" id="PTHR45765">
    <property type="entry name" value="METHIONINE--TRNA LIGASE"/>
    <property type="match status" value="1"/>
</dbReference>
<dbReference type="PANTHER" id="PTHR45765:SF1">
    <property type="entry name" value="METHIONINE--TRNA LIGASE, CYTOPLASMIC"/>
    <property type="match status" value="1"/>
</dbReference>
<proteinExistence type="inferred from homology"/>
<dbReference type="EMBL" id="CP006773">
    <property type="protein sequence ID" value="AHD02119.1"/>
    <property type="molecule type" value="Genomic_DNA"/>
</dbReference>
<organism evidence="10 11">
    <name type="scientific">Leisingera methylohalidivorans DSM 14336</name>
    <dbReference type="NCBI Taxonomy" id="999552"/>
    <lineage>
        <taxon>Bacteria</taxon>
        <taxon>Pseudomonadati</taxon>
        <taxon>Pseudomonadota</taxon>
        <taxon>Alphaproteobacteria</taxon>
        <taxon>Rhodobacterales</taxon>
        <taxon>Roseobacteraceae</taxon>
        <taxon>Leisingera</taxon>
    </lineage>
</organism>
<dbReference type="KEGG" id="lmd:METH_16855"/>
<evidence type="ECO:0000256" key="4">
    <source>
        <dbReference type="ARBA" id="ARBA00022917"/>
    </source>
</evidence>
<dbReference type="InterPro" id="IPR023458">
    <property type="entry name" value="Met-tRNA_ligase_1"/>
</dbReference>
<evidence type="ECO:0000256" key="1">
    <source>
        <dbReference type="ARBA" id="ARBA00022598"/>
    </source>
</evidence>
<sequence length="506" mass="54289">MKPAAATPDFIVTLPPPTPNGGLHVGHMAGPFLAADIFAKAAQAGGRSVHVLSFSDTNQSYVRATAEKQNRDPAELASGWTRDILNTLEIYGCQVDNYFEPGPASDGFVRDTLLRLYEAGVLKKKSFPFMYLPDEDQFLDEAGASGLCPRCLDDCKCGICEACGFPTQADTLLNPRSTNDPSARVEVRHAEVLVLELETWRDVLRRFHSFGDAIRPKYRWLVDDALAGPLPDFPVTVPGSWGIEAGHPDLPGQVVNAWPELALNFVHGYKQAASAGGTPKIVNFFGYDNSYFYAIVHVALLHAAGMEQFLPHATVINEFYNLENAKFSTSRGHLIWARDIAADYPADLVRFYTALSAPGFEQGNFNAQDMEEVIERRLLAPYRRIAAAAAAAGQGAGLPETAAGAAAVMEARVAASFSLERFNLRQGAEDVLKGLGAIESFQAAPGAGRDSVMQMLGAWARAAAPLMPSVASGLLRALEAGRMPGELAGQGAAGDAAARSEEPEHA</sequence>
<dbReference type="InterPro" id="IPR014729">
    <property type="entry name" value="Rossmann-like_a/b/a_fold"/>
</dbReference>
<dbReference type="RefSeq" id="WP_024091549.1">
    <property type="nucleotide sequence ID" value="NC_023135.1"/>
</dbReference>
<keyword evidence="2 7" id="KW-0547">Nucleotide-binding</keyword>
<evidence type="ECO:0000313" key="11">
    <source>
        <dbReference type="Proteomes" id="UP000018780"/>
    </source>
</evidence>
<evidence type="ECO:0000256" key="2">
    <source>
        <dbReference type="ARBA" id="ARBA00022741"/>
    </source>
</evidence>
<feature type="domain" description="Methionyl/Leucyl tRNA synthetase" evidence="9">
    <location>
        <begin position="11"/>
        <end position="379"/>
    </location>
</feature>
<dbReference type="Gene3D" id="2.20.28.20">
    <property type="entry name" value="Methionyl-tRNA synthetase, Zn-domain"/>
    <property type="match status" value="1"/>
</dbReference>
<keyword evidence="5 7" id="KW-0030">Aminoacyl-tRNA synthetase</keyword>
<keyword evidence="1 7" id="KW-0436">Ligase</keyword>
<dbReference type="Pfam" id="PF09334">
    <property type="entry name" value="tRNA-synt_1g"/>
    <property type="match status" value="1"/>
</dbReference>
<feature type="region of interest" description="Disordered" evidence="8">
    <location>
        <begin position="486"/>
        <end position="506"/>
    </location>
</feature>
<keyword evidence="3 7" id="KW-0067">ATP-binding</keyword>
<dbReference type="OrthoDB" id="9810191at2"/>
<dbReference type="PROSITE" id="PS00178">
    <property type="entry name" value="AA_TRNA_LIGASE_I"/>
    <property type="match status" value="1"/>
</dbReference>
<dbReference type="GO" id="GO:0005829">
    <property type="term" value="C:cytosol"/>
    <property type="evidence" value="ECO:0007669"/>
    <property type="project" value="TreeGrafter"/>
</dbReference>
<dbReference type="InterPro" id="IPR029038">
    <property type="entry name" value="MetRS_Zn"/>
</dbReference>
<name>V9VWL6_9RHOB</name>
<evidence type="ECO:0000256" key="3">
    <source>
        <dbReference type="ARBA" id="ARBA00022840"/>
    </source>
</evidence>
<comment type="similarity">
    <text evidence="7">Belongs to the class-I aminoacyl-tRNA synthetase family.</text>
</comment>
<gene>
    <name evidence="10" type="ORF">METH_16855</name>
</gene>
<evidence type="ECO:0000313" key="10">
    <source>
        <dbReference type="EMBL" id="AHD02119.1"/>
    </source>
</evidence>
<dbReference type="GO" id="GO:0006431">
    <property type="term" value="P:methionyl-tRNA aminoacylation"/>
    <property type="evidence" value="ECO:0007669"/>
    <property type="project" value="TreeGrafter"/>
</dbReference>
<reference evidence="10 11" key="1">
    <citation type="submission" date="2013-09" db="EMBL/GenBank/DDBJ databases">
        <authorList>
            <consortium name="DOE Joint Genome Institute"/>
            <person name="Klenk H.-P."/>
            <person name="Huntemann M."/>
            <person name="Han J."/>
            <person name="Chen A."/>
            <person name="Kyrpides N."/>
            <person name="Mavromatis K."/>
            <person name="Markowitz V."/>
            <person name="Palaniappan K."/>
            <person name="Ivanova N."/>
            <person name="Schaumberg A."/>
            <person name="Pati A."/>
            <person name="Liolios K."/>
            <person name="Nordberg H.P."/>
            <person name="Cantor M.N."/>
            <person name="Hua S.X."/>
            <person name="Woyke T."/>
        </authorList>
    </citation>
    <scope>NUCLEOTIDE SEQUENCE [LARGE SCALE GENOMIC DNA]</scope>
    <source>
        <strain evidence="10 11">DSM 14336</strain>
    </source>
</reference>
<dbReference type="InterPro" id="IPR001412">
    <property type="entry name" value="aa-tRNA-synth_I_CS"/>
</dbReference>
<evidence type="ECO:0000256" key="6">
    <source>
        <dbReference type="ARBA" id="ARBA00047364"/>
    </source>
</evidence>
<dbReference type="HOGENOM" id="CLU_009710_10_1_5"/>
<comment type="catalytic activity">
    <reaction evidence="6">
        <text>tRNA(Met) + L-methionine + ATP = L-methionyl-tRNA(Met) + AMP + diphosphate</text>
        <dbReference type="Rhea" id="RHEA:13481"/>
        <dbReference type="Rhea" id="RHEA-COMP:9667"/>
        <dbReference type="Rhea" id="RHEA-COMP:9698"/>
        <dbReference type="ChEBI" id="CHEBI:30616"/>
        <dbReference type="ChEBI" id="CHEBI:33019"/>
        <dbReference type="ChEBI" id="CHEBI:57844"/>
        <dbReference type="ChEBI" id="CHEBI:78442"/>
        <dbReference type="ChEBI" id="CHEBI:78530"/>
        <dbReference type="ChEBI" id="CHEBI:456215"/>
        <dbReference type="EC" id="6.1.1.10"/>
    </reaction>
</comment>
<protein>
    <submittedName>
        <fullName evidence="10">Methionyl-tRNA synthetase</fullName>
    </submittedName>
</protein>
<evidence type="ECO:0000259" key="9">
    <source>
        <dbReference type="Pfam" id="PF09334"/>
    </source>
</evidence>
<dbReference type="Gene3D" id="3.40.50.620">
    <property type="entry name" value="HUPs"/>
    <property type="match status" value="1"/>
</dbReference>
<dbReference type="SUPFAM" id="SSF52374">
    <property type="entry name" value="Nucleotidylyl transferase"/>
    <property type="match status" value="1"/>
</dbReference>
<dbReference type="Proteomes" id="UP000018780">
    <property type="component" value="Chromosome"/>
</dbReference>
<dbReference type="GO" id="GO:0005524">
    <property type="term" value="F:ATP binding"/>
    <property type="evidence" value="ECO:0007669"/>
    <property type="project" value="UniProtKB-KW"/>
</dbReference>
<dbReference type="GO" id="GO:0004825">
    <property type="term" value="F:methionine-tRNA ligase activity"/>
    <property type="evidence" value="ECO:0007669"/>
    <property type="project" value="UniProtKB-EC"/>
</dbReference>
<evidence type="ECO:0000256" key="7">
    <source>
        <dbReference type="RuleBase" id="RU363039"/>
    </source>
</evidence>
<dbReference type="InterPro" id="IPR015413">
    <property type="entry name" value="Methionyl/Leucyl_tRNA_Synth"/>
</dbReference>
<evidence type="ECO:0000256" key="5">
    <source>
        <dbReference type="ARBA" id="ARBA00023146"/>
    </source>
</evidence>
<keyword evidence="11" id="KW-1185">Reference proteome</keyword>
<keyword evidence="4 7" id="KW-0648">Protein biosynthesis</keyword>
<accession>V9VWL6</accession>
<evidence type="ECO:0000256" key="8">
    <source>
        <dbReference type="SAM" id="MobiDB-lite"/>
    </source>
</evidence>
<dbReference type="AlphaFoldDB" id="V9VWL6"/>
<dbReference type="STRING" id="999552.METH_16855"/>